<name>A0A9P0YV40_CUSEU</name>
<keyword evidence="3" id="KW-1185">Reference proteome</keyword>
<proteinExistence type="predicted"/>
<accession>A0A9P0YV40</accession>
<evidence type="ECO:0000313" key="1">
    <source>
        <dbReference type="EMBL" id="CAH9076679.1"/>
    </source>
</evidence>
<dbReference type="EMBL" id="CAMAPE010000010">
    <property type="protein sequence ID" value="CAH9076679.1"/>
    <property type="molecule type" value="Genomic_DNA"/>
</dbReference>
<dbReference type="OrthoDB" id="1306471at2759"/>
<comment type="caution">
    <text evidence="1">The sequence shown here is derived from an EMBL/GenBank/DDBJ whole genome shotgun (WGS) entry which is preliminary data.</text>
</comment>
<reference evidence="1" key="1">
    <citation type="submission" date="2022-07" db="EMBL/GenBank/DDBJ databases">
        <authorList>
            <person name="Macas J."/>
            <person name="Novak P."/>
            <person name="Neumann P."/>
        </authorList>
    </citation>
    <scope>NUCLEOTIDE SEQUENCE</scope>
</reference>
<dbReference type="AlphaFoldDB" id="A0A9P0YV40"/>
<gene>
    <name evidence="2" type="ORF">CEURO_LOCUS13129</name>
    <name evidence="1" type="ORF">CEURO_LOCUS5936</name>
</gene>
<protein>
    <submittedName>
        <fullName evidence="1">Uncharacterized protein</fullName>
    </submittedName>
</protein>
<evidence type="ECO:0000313" key="2">
    <source>
        <dbReference type="EMBL" id="CAH9095486.1"/>
    </source>
</evidence>
<dbReference type="EMBL" id="CAMAPE010000033">
    <property type="protein sequence ID" value="CAH9095486.1"/>
    <property type="molecule type" value="Genomic_DNA"/>
</dbReference>
<sequence>MRNYLCSLHGGDNEPSKHVFTCLHESFKAKDNKGFMFVITYIVNLMFLHLE</sequence>
<organism evidence="1 3">
    <name type="scientific">Cuscuta europaea</name>
    <name type="common">European dodder</name>
    <dbReference type="NCBI Taxonomy" id="41803"/>
    <lineage>
        <taxon>Eukaryota</taxon>
        <taxon>Viridiplantae</taxon>
        <taxon>Streptophyta</taxon>
        <taxon>Embryophyta</taxon>
        <taxon>Tracheophyta</taxon>
        <taxon>Spermatophyta</taxon>
        <taxon>Magnoliopsida</taxon>
        <taxon>eudicotyledons</taxon>
        <taxon>Gunneridae</taxon>
        <taxon>Pentapetalae</taxon>
        <taxon>asterids</taxon>
        <taxon>lamiids</taxon>
        <taxon>Solanales</taxon>
        <taxon>Convolvulaceae</taxon>
        <taxon>Cuscuteae</taxon>
        <taxon>Cuscuta</taxon>
        <taxon>Cuscuta subgen. Cuscuta</taxon>
    </lineage>
</organism>
<evidence type="ECO:0000313" key="3">
    <source>
        <dbReference type="Proteomes" id="UP001152484"/>
    </source>
</evidence>
<dbReference type="Proteomes" id="UP001152484">
    <property type="component" value="Unassembled WGS sequence"/>
</dbReference>